<evidence type="ECO:0000313" key="2">
    <source>
        <dbReference type="Proteomes" id="UP001597545"/>
    </source>
</evidence>
<dbReference type="RefSeq" id="WP_380901618.1">
    <property type="nucleotide sequence ID" value="NZ_JBHUEG010000007.1"/>
</dbReference>
<sequence length="146" mass="17219">MQKRIGIWIMWMCGVFGILNAQTVDHSLTIHKVDEKELFDRLIDFSLHHDYFVHTVNSLDKFMQISYTQEKPKKIFSAETDKVITYNIFVRSLGEKVWSIRVQARVSELIWNGEVHKSSYYYKDLGVSQDVKIYKQLMAALTAYFD</sequence>
<dbReference type="EMBL" id="JBHULR010000003">
    <property type="protein sequence ID" value="MFD2547144.1"/>
    <property type="molecule type" value="Genomic_DNA"/>
</dbReference>
<protein>
    <recommendedName>
        <fullName evidence="3">DUF4468 domain-containing protein</fullName>
    </recommendedName>
</protein>
<organism evidence="1 2">
    <name type="scientific">Sphingobacterium suaedae</name>
    <dbReference type="NCBI Taxonomy" id="1686402"/>
    <lineage>
        <taxon>Bacteria</taxon>
        <taxon>Pseudomonadati</taxon>
        <taxon>Bacteroidota</taxon>
        <taxon>Sphingobacteriia</taxon>
        <taxon>Sphingobacteriales</taxon>
        <taxon>Sphingobacteriaceae</taxon>
        <taxon>Sphingobacterium</taxon>
    </lineage>
</organism>
<reference evidence="2" key="1">
    <citation type="journal article" date="2019" name="Int. J. Syst. Evol. Microbiol.">
        <title>The Global Catalogue of Microorganisms (GCM) 10K type strain sequencing project: providing services to taxonomists for standard genome sequencing and annotation.</title>
        <authorList>
            <consortium name="The Broad Institute Genomics Platform"/>
            <consortium name="The Broad Institute Genome Sequencing Center for Infectious Disease"/>
            <person name="Wu L."/>
            <person name="Ma J."/>
        </authorList>
    </citation>
    <scope>NUCLEOTIDE SEQUENCE [LARGE SCALE GENOMIC DNA]</scope>
    <source>
        <strain evidence="2">KCTC 42662</strain>
    </source>
</reference>
<evidence type="ECO:0000313" key="1">
    <source>
        <dbReference type="EMBL" id="MFD2547144.1"/>
    </source>
</evidence>
<gene>
    <name evidence="1" type="ORF">ACFSR5_05730</name>
</gene>
<proteinExistence type="predicted"/>
<name>A0ABW5KED8_9SPHI</name>
<dbReference type="Proteomes" id="UP001597545">
    <property type="component" value="Unassembled WGS sequence"/>
</dbReference>
<comment type="caution">
    <text evidence="1">The sequence shown here is derived from an EMBL/GenBank/DDBJ whole genome shotgun (WGS) entry which is preliminary data.</text>
</comment>
<keyword evidence="2" id="KW-1185">Reference proteome</keyword>
<accession>A0ABW5KED8</accession>
<evidence type="ECO:0008006" key="3">
    <source>
        <dbReference type="Google" id="ProtNLM"/>
    </source>
</evidence>